<keyword evidence="2" id="KW-1185">Reference proteome</keyword>
<comment type="caution">
    <text evidence="1">The sequence shown here is derived from an EMBL/GenBank/DDBJ whole genome shotgun (WGS) entry which is preliminary data.</text>
</comment>
<evidence type="ECO:0000313" key="1">
    <source>
        <dbReference type="EMBL" id="KAG9241033.1"/>
    </source>
</evidence>
<sequence>MSPFPVDVITNADDTVFINAGLGEAGVSLNQFPVMVPELAYTGTASFHASIEELAFASAVQLIHKAPGTGTPASAADVSNLSQCVYGSGATDTSASTVNRYADVAGIEWTMYSAY</sequence>
<dbReference type="AlphaFoldDB" id="A0A9P8CBJ4"/>
<reference evidence="1" key="1">
    <citation type="journal article" date="2021" name="IMA Fungus">
        <title>Genomic characterization of three marine fungi, including Emericellopsis atlantica sp. nov. with signatures of a generalist lifestyle and marine biomass degradation.</title>
        <authorList>
            <person name="Hagestad O.C."/>
            <person name="Hou L."/>
            <person name="Andersen J.H."/>
            <person name="Hansen E.H."/>
            <person name="Altermark B."/>
            <person name="Li C."/>
            <person name="Kuhnert E."/>
            <person name="Cox R.J."/>
            <person name="Crous P.W."/>
            <person name="Spatafora J.W."/>
            <person name="Lail K."/>
            <person name="Amirebrahimi M."/>
            <person name="Lipzen A."/>
            <person name="Pangilinan J."/>
            <person name="Andreopoulos W."/>
            <person name="Hayes R.D."/>
            <person name="Ng V."/>
            <person name="Grigoriev I.V."/>
            <person name="Jackson S.A."/>
            <person name="Sutton T.D.S."/>
            <person name="Dobson A.D.W."/>
            <person name="Rama T."/>
        </authorList>
    </citation>
    <scope>NUCLEOTIDE SEQUENCE</scope>
    <source>
        <strain evidence="1">TRa3180A</strain>
    </source>
</reference>
<name>A0A9P8CBJ4_9HELO</name>
<organism evidence="1 2">
    <name type="scientific">Calycina marina</name>
    <dbReference type="NCBI Taxonomy" id="1763456"/>
    <lineage>
        <taxon>Eukaryota</taxon>
        <taxon>Fungi</taxon>
        <taxon>Dikarya</taxon>
        <taxon>Ascomycota</taxon>
        <taxon>Pezizomycotina</taxon>
        <taxon>Leotiomycetes</taxon>
        <taxon>Helotiales</taxon>
        <taxon>Pezizellaceae</taxon>
        <taxon>Calycina</taxon>
    </lineage>
</organism>
<proteinExistence type="predicted"/>
<dbReference type="Proteomes" id="UP000887226">
    <property type="component" value="Unassembled WGS sequence"/>
</dbReference>
<dbReference type="EMBL" id="MU254285">
    <property type="protein sequence ID" value="KAG9241033.1"/>
    <property type="molecule type" value="Genomic_DNA"/>
</dbReference>
<gene>
    <name evidence="1" type="ORF">BJ878DRAFT_252402</name>
</gene>
<dbReference type="OrthoDB" id="3518533at2759"/>
<accession>A0A9P8CBJ4</accession>
<protein>
    <submittedName>
        <fullName evidence="1">Uncharacterized protein</fullName>
    </submittedName>
</protein>
<evidence type="ECO:0000313" key="2">
    <source>
        <dbReference type="Proteomes" id="UP000887226"/>
    </source>
</evidence>